<dbReference type="Proteomes" id="UP000306196">
    <property type="component" value="Unassembled WGS sequence"/>
</dbReference>
<organism evidence="3 4">
    <name type="scientific">Phragmitibacter flavus</name>
    <dbReference type="NCBI Taxonomy" id="2576071"/>
    <lineage>
        <taxon>Bacteria</taxon>
        <taxon>Pseudomonadati</taxon>
        <taxon>Verrucomicrobiota</taxon>
        <taxon>Verrucomicrobiia</taxon>
        <taxon>Verrucomicrobiales</taxon>
        <taxon>Verrucomicrobiaceae</taxon>
        <taxon>Phragmitibacter</taxon>
    </lineage>
</organism>
<dbReference type="InterPro" id="IPR011008">
    <property type="entry name" value="Dimeric_a/b-barrel"/>
</dbReference>
<feature type="domain" description="YCII-related" evidence="2">
    <location>
        <begin position="27"/>
        <end position="117"/>
    </location>
</feature>
<dbReference type="RefSeq" id="WP_138086343.1">
    <property type="nucleotide sequence ID" value="NZ_VAUV01000007.1"/>
</dbReference>
<dbReference type="Gene3D" id="3.30.70.1060">
    <property type="entry name" value="Dimeric alpha+beta barrel"/>
    <property type="match status" value="1"/>
</dbReference>
<protein>
    <recommendedName>
        <fullName evidence="2">YCII-related domain-containing protein</fullName>
    </recommendedName>
</protein>
<evidence type="ECO:0000259" key="2">
    <source>
        <dbReference type="Pfam" id="PF03795"/>
    </source>
</evidence>
<dbReference type="AlphaFoldDB" id="A0A5R8KEZ4"/>
<dbReference type="PANTHER" id="PTHR35174:SF3">
    <property type="entry name" value="BLL7171 PROTEIN"/>
    <property type="match status" value="1"/>
</dbReference>
<dbReference type="EMBL" id="VAUV01000007">
    <property type="protein sequence ID" value="TLD70873.1"/>
    <property type="molecule type" value="Genomic_DNA"/>
</dbReference>
<evidence type="ECO:0000256" key="1">
    <source>
        <dbReference type="ARBA" id="ARBA00007689"/>
    </source>
</evidence>
<comment type="caution">
    <text evidence="3">The sequence shown here is derived from an EMBL/GenBank/DDBJ whole genome shotgun (WGS) entry which is preliminary data.</text>
</comment>
<sequence>MNTEATTSSQHLILFRGTNWHRGLSPESVQQTMGRWNDWIEGIAKEGKLLAGHPLANEGKLITGKNASVSDGPFTESKEAIGGFLMVNVSHFDEAVKIAQACPALPYGIQVEVRPVVPICPVAQAAQMHCAEPIAMMA</sequence>
<dbReference type="PANTHER" id="PTHR35174">
    <property type="entry name" value="BLL7171 PROTEIN-RELATED"/>
    <property type="match status" value="1"/>
</dbReference>
<keyword evidence="4" id="KW-1185">Reference proteome</keyword>
<gene>
    <name evidence="3" type="ORF">FEM03_11245</name>
</gene>
<dbReference type="Pfam" id="PF03795">
    <property type="entry name" value="YCII"/>
    <property type="match status" value="1"/>
</dbReference>
<dbReference type="OrthoDB" id="3782166at2"/>
<reference evidence="3 4" key="1">
    <citation type="submission" date="2019-05" db="EMBL/GenBank/DDBJ databases">
        <title>Verrucobacter flavum gen. nov., sp. nov. a new member of the family Verrucomicrobiaceae.</title>
        <authorList>
            <person name="Szuroczki S."/>
            <person name="Abbaszade G."/>
            <person name="Szabo A."/>
            <person name="Felfoldi T."/>
            <person name="Schumann P."/>
            <person name="Boka K."/>
            <person name="Keki Z."/>
            <person name="Toumi M."/>
            <person name="Toth E."/>
        </authorList>
    </citation>
    <scope>NUCLEOTIDE SEQUENCE [LARGE SCALE GENOMIC DNA]</scope>
    <source>
        <strain evidence="3 4">MG-N-17</strain>
    </source>
</reference>
<proteinExistence type="inferred from homology"/>
<name>A0A5R8KEZ4_9BACT</name>
<dbReference type="InterPro" id="IPR005545">
    <property type="entry name" value="YCII"/>
</dbReference>
<evidence type="ECO:0000313" key="3">
    <source>
        <dbReference type="EMBL" id="TLD70873.1"/>
    </source>
</evidence>
<dbReference type="SUPFAM" id="SSF54909">
    <property type="entry name" value="Dimeric alpha+beta barrel"/>
    <property type="match status" value="1"/>
</dbReference>
<accession>A0A5R8KEZ4</accession>
<comment type="similarity">
    <text evidence="1">Belongs to the YciI family.</text>
</comment>
<evidence type="ECO:0000313" key="4">
    <source>
        <dbReference type="Proteomes" id="UP000306196"/>
    </source>
</evidence>